<comment type="cofactor">
    <cofactor evidence="1">
        <name>Mg(2+)</name>
        <dbReference type="ChEBI" id="CHEBI:18420"/>
    </cofactor>
</comment>
<dbReference type="GO" id="GO:0016779">
    <property type="term" value="F:nucleotidyltransferase activity"/>
    <property type="evidence" value="ECO:0007669"/>
    <property type="project" value="UniProtKB-KW"/>
</dbReference>
<dbReference type="InterPro" id="IPR002646">
    <property type="entry name" value="PolA_pol_head_dom"/>
</dbReference>
<dbReference type="Proteomes" id="UP000178449">
    <property type="component" value="Unassembled WGS sequence"/>
</dbReference>
<keyword evidence="3" id="KW-0819">tRNA processing</keyword>
<dbReference type="EMBL" id="MFNE01000022">
    <property type="protein sequence ID" value="OGG95475.1"/>
    <property type="molecule type" value="Genomic_DNA"/>
</dbReference>
<name>A0A1F6GBI8_9PROT</name>
<dbReference type="InterPro" id="IPR043519">
    <property type="entry name" value="NT_sf"/>
</dbReference>
<keyword evidence="5" id="KW-0479">Metal-binding</keyword>
<dbReference type="PANTHER" id="PTHR46173:SF1">
    <property type="entry name" value="CCA TRNA NUCLEOTIDYLTRANSFERASE 1, MITOCHONDRIAL"/>
    <property type="match status" value="1"/>
</dbReference>
<evidence type="ECO:0000259" key="8">
    <source>
        <dbReference type="Pfam" id="PF01743"/>
    </source>
</evidence>
<dbReference type="GO" id="GO:0046872">
    <property type="term" value="F:metal ion binding"/>
    <property type="evidence" value="ECO:0007669"/>
    <property type="project" value="UniProtKB-KW"/>
</dbReference>
<comment type="caution">
    <text evidence="9">The sequence shown here is derived from an EMBL/GenBank/DDBJ whole genome shotgun (WGS) entry which is preliminary data.</text>
</comment>
<evidence type="ECO:0000256" key="4">
    <source>
        <dbReference type="ARBA" id="ARBA00022695"/>
    </source>
</evidence>
<evidence type="ECO:0000313" key="10">
    <source>
        <dbReference type="Proteomes" id="UP000178449"/>
    </source>
</evidence>
<sequence>MIQKSFSEVDPLLREHLLSLVTCYHRAGYQCYLVGGCVRDLLLGLIPKDFDLATDCPLEVTQTLFKRVIPTGVDHGTLTILSGSYSFEVTRFRKDVETDGRRAVVAFAKTIEEDQLRRDLKINALAFNPIDGTLVDSQGGLEDFKNKKIHFVGRAAERIKEDHLRAIRYLRMIAKLAPYGFTYDPDELLQVQACFDGTQLSLERIYEELNKIRKIPSRDNLFLTKVLTTLQIFSGRLSKSRHSQVIEQLLTLEDQTPLAFWVAVEKGLKFPPEDLRLSKKEKRMACLLLERKEQDWTSAVTLKSYLSALPPENRAYGAQAAEVILGVPVWKKSLDLLAAGEPLVLADLELSSSDLINRGLKGKALGRVHREILKAVWLDPGLNQRQELLRLVDHFI</sequence>
<dbReference type="Pfam" id="PF01743">
    <property type="entry name" value="PolyA_pol"/>
    <property type="match status" value="1"/>
</dbReference>
<keyword evidence="2 7" id="KW-0808">Transferase</keyword>
<dbReference type="Gene3D" id="1.10.3090.10">
    <property type="entry name" value="cca-adding enzyme, domain 2"/>
    <property type="match status" value="1"/>
</dbReference>
<accession>A0A1F6GBI8</accession>
<dbReference type="SUPFAM" id="SSF81301">
    <property type="entry name" value="Nucleotidyltransferase"/>
    <property type="match status" value="1"/>
</dbReference>
<evidence type="ECO:0000256" key="6">
    <source>
        <dbReference type="ARBA" id="ARBA00022842"/>
    </source>
</evidence>
<organism evidence="9 10">
    <name type="scientific">Candidatus Lambdaproteobacteria bacterium RIFOXYD2_FULL_50_16</name>
    <dbReference type="NCBI Taxonomy" id="1817772"/>
    <lineage>
        <taxon>Bacteria</taxon>
        <taxon>Pseudomonadati</taxon>
        <taxon>Pseudomonadota</taxon>
        <taxon>Candidatus Lambdaproteobacteria</taxon>
    </lineage>
</organism>
<evidence type="ECO:0000256" key="2">
    <source>
        <dbReference type="ARBA" id="ARBA00022679"/>
    </source>
</evidence>
<evidence type="ECO:0000256" key="5">
    <source>
        <dbReference type="ARBA" id="ARBA00022723"/>
    </source>
</evidence>
<feature type="domain" description="Poly A polymerase head" evidence="8">
    <location>
        <begin position="31"/>
        <end position="149"/>
    </location>
</feature>
<dbReference type="GO" id="GO:0008033">
    <property type="term" value="P:tRNA processing"/>
    <property type="evidence" value="ECO:0007669"/>
    <property type="project" value="UniProtKB-KW"/>
</dbReference>
<dbReference type="STRING" id="1817772.A2527_07110"/>
<evidence type="ECO:0000256" key="7">
    <source>
        <dbReference type="RuleBase" id="RU003953"/>
    </source>
</evidence>
<dbReference type="PANTHER" id="PTHR46173">
    <property type="entry name" value="CCA TRNA NUCLEOTIDYLTRANSFERASE 1, MITOCHONDRIAL"/>
    <property type="match status" value="1"/>
</dbReference>
<dbReference type="SUPFAM" id="SSF81891">
    <property type="entry name" value="Poly A polymerase C-terminal region-like"/>
    <property type="match status" value="1"/>
</dbReference>
<dbReference type="AlphaFoldDB" id="A0A1F6GBI8"/>
<evidence type="ECO:0000256" key="1">
    <source>
        <dbReference type="ARBA" id="ARBA00001946"/>
    </source>
</evidence>
<protein>
    <recommendedName>
        <fullName evidence="8">Poly A polymerase head domain-containing protein</fullName>
    </recommendedName>
</protein>
<gene>
    <name evidence="9" type="ORF">A2527_07110</name>
</gene>
<dbReference type="Gene3D" id="3.30.460.10">
    <property type="entry name" value="Beta Polymerase, domain 2"/>
    <property type="match status" value="1"/>
</dbReference>
<proteinExistence type="inferred from homology"/>
<keyword evidence="7" id="KW-0694">RNA-binding</keyword>
<evidence type="ECO:0000256" key="3">
    <source>
        <dbReference type="ARBA" id="ARBA00022694"/>
    </source>
</evidence>
<keyword evidence="6" id="KW-0460">Magnesium</keyword>
<dbReference type="CDD" id="cd05398">
    <property type="entry name" value="NT_ClassII-CCAase"/>
    <property type="match status" value="1"/>
</dbReference>
<keyword evidence="4" id="KW-0548">Nucleotidyltransferase</keyword>
<reference evidence="9 10" key="1">
    <citation type="journal article" date="2016" name="Nat. Commun.">
        <title>Thousands of microbial genomes shed light on interconnected biogeochemical processes in an aquifer system.</title>
        <authorList>
            <person name="Anantharaman K."/>
            <person name="Brown C.T."/>
            <person name="Hug L.A."/>
            <person name="Sharon I."/>
            <person name="Castelle C.J."/>
            <person name="Probst A.J."/>
            <person name="Thomas B.C."/>
            <person name="Singh A."/>
            <person name="Wilkins M.J."/>
            <person name="Karaoz U."/>
            <person name="Brodie E.L."/>
            <person name="Williams K.H."/>
            <person name="Hubbard S.S."/>
            <person name="Banfield J.F."/>
        </authorList>
    </citation>
    <scope>NUCLEOTIDE SEQUENCE [LARGE SCALE GENOMIC DNA]</scope>
</reference>
<comment type="similarity">
    <text evidence="7">Belongs to the tRNA nucleotidyltransferase/poly(A) polymerase family.</text>
</comment>
<dbReference type="InterPro" id="IPR050264">
    <property type="entry name" value="Bact_CCA-adding_enz_type3_sf"/>
</dbReference>
<evidence type="ECO:0000313" key="9">
    <source>
        <dbReference type="EMBL" id="OGG95475.1"/>
    </source>
</evidence>
<dbReference type="GO" id="GO:0000049">
    <property type="term" value="F:tRNA binding"/>
    <property type="evidence" value="ECO:0007669"/>
    <property type="project" value="TreeGrafter"/>
</dbReference>